<keyword evidence="4" id="KW-1185">Reference proteome</keyword>
<dbReference type="RefSeq" id="WP_120183165.1">
    <property type="nucleotide sequence ID" value="NZ_CBINCU010000027.1"/>
</dbReference>
<dbReference type="InterPro" id="IPR000836">
    <property type="entry name" value="PRTase_dom"/>
</dbReference>
<dbReference type="Pfam" id="PF00156">
    <property type="entry name" value="Pribosyltran"/>
    <property type="match status" value="1"/>
</dbReference>
<dbReference type="PANTHER" id="PTHR47505">
    <property type="entry name" value="DNA UTILIZATION PROTEIN YHGH"/>
    <property type="match status" value="1"/>
</dbReference>
<dbReference type="EMBL" id="MBTA01000030">
    <property type="protein sequence ID" value="RKD12347.1"/>
    <property type="molecule type" value="Genomic_DNA"/>
</dbReference>
<protein>
    <recommendedName>
        <fullName evidence="2">Phosphoribosyltransferase domain-containing protein</fullName>
    </recommendedName>
</protein>
<dbReference type="OrthoDB" id="9779910at2"/>
<evidence type="ECO:0000313" key="4">
    <source>
        <dbReference type="Proteomes" id="UP000283433"/>
    </source>
</evidence>
<proteinExistence type="inferred from homology"/>
<accession>A0A419S1I9</accession>
<dbReference type="InterPro" id="IPR051910">
    <property type="entry name" value="ComF/GntX_DNA_util-trans"/>
</dbReference>
<organism evidence="3 4">
    <name type="scientific">Pelobium manganitolerans</name>
    <dbReference type="NCBI Taxonomy" id="1842495"/>
    <lineage>
        <taxon>Bacteria</taxon>
        <taxon>Pseudomonadati</taxon>
        <taxon>Bacteroidota</taxon>
        <taxon>Sphingobacteriia</taxon>
        <taxon>Sphingobacteriales</taxon>
        <taxon>Sphingobacteriaceae</taxon>
        <taxon>Pelobium</taxon>
    </lineage>
</organism>
<dbReference type="SUPFAM" id="SSF53271">
    <property type="entry name" value="PRTase-like"/>
    <property type="match status" value="1"/>
</dbReference>
<gene>
    <name evidence="3" type="ORF">BCY91_11870</name>
</gene>
<dbReference type="CDD" id="cd06223">
    <property type="entry name" value="PRTases_typeI"/>
    <property type="match status" value="1"/>
</dbReference>
<dbReference type="Proteomes" id="UP000283433">
    <property type="component" value="Unassembled WGS sequence"/>
</dbReference>
<name>A0A419S1I9_9SPHI</name>
<dbReference type="PANTHER" id="PTHR47505:SF1">
    <property type="entry name" value="DNA UTILIZATION PROTEIN YHGH"/>
    <property type="match status" value="1"/>
</dbReference>
<comment type="caution">
    <text evidence="3">The sequence shown here is derived from an EMBL/GenBank/DDBJ whole genome shotgun (WGS) entry which is preliminary data.</text>
</comment>
<feature type="domain" description="Phosphoribosyltransferase" evidence="2">
    <location>
        <begin position="136"/>
        <end position="223"/>
    </location>
</feature>
<reference evidence="3 4" key="1">
    <citation type="submission" date="2016-07" db="EMBL/GenBank/DDBJ databases">
        <title>Genome of Pelobium manganitolerans.</title>
        <authorList>
            <person name="Wu S."/>
            <person name="Wang G."/>
        </authorList>
    </citation>
    <scope>NUCLEOTIDE SEQUENCE [LARGE SCALE GENOMIC DNA]</scope>
    <source>
        <strain evidence="3 4">YS-25</strain>
    </source>
</reference>
<evidence type="ECO:0000256" key="1">
    <source>
        <dbReference type="ARBA" id="ARBA00008007"/>
    </source>
</evidence>
<evidence type="ECO:0000313" key="3">
    <source>
        <dbReference type="EMBL" id="RKD12347.1"/>
    </source>
</evidence>
<evidence type="ECO:0000259" key="2">
    <source>
        <dbReference type="Pfam" id="PF00156"/>
    </source>
</evidence>
<sequence>MGLGQYIRDFSSMFFPNICQACGKLLNVKEDCFCTTCVHHFPYTNFHLQPDNTLAKQFWGRVNVSSASAFLYFNKGSKVQNIVHQLKYNKQPQVGVAIGKLYAQELKQFPDYQNLDGIIPVPIHPHKIKKRGYNQSEQFALGLAQVLNTPVCTDILYRTEERESQATKNRIGRFENMQKVFNAVPANYALENVLLVDDTITTGATLEACIMALQNIGIKNIHVLGIAFTQ</sequence>
<dbReference type="Gene3D" id="3.40.50.2020">
    <property type="match status" value="1"/>
</dbReference>
<comment type="similarity">
    <text evidence="1">Belongs to the ComF/GntX family.</text>
</comment>
<dbReference type="InterPro" id="IPR029057">
    <property type="entry name" value="PRTase-like"/>
</dbReference>
<dbReference type="AlphaFoldDB" id="A0A419S1I9"/>